<gene>
    <name evidence="6" type="ORF">GCM10025868_11670</name>
</gene>
<dbReference type="Gene3D" id="2.115.10.20">
    <property type="entry name" value="Glycosyl hydrolase domain, family 43"/>
    <property type="match status" value="1"/>
</dbReference>
<evidence type="ECO:0000256" key="5">
    <source>
        <dbReference type="ARBA" id="ARBA00023295"/>
    </source>
</evidence>
<protein>
    <recommendedName>
        <fullName evidence="8">Glycosyl hydrolase family 43</fullName>
    </recommendedName>
</protein>
<dbReference type="Proteomes" id="UP001157017">
    <property type="component" value="Unassembled WGS sequence"/>
</dbReference>
<evidence type="ECO:0000256" key="2">
    <source>
        <dbReference type="ARBA" id="ARBA00022651"/>
    </source>
</evidence>
<sequence length="124" mass="13739">MYGKVYDWHTLEGPFVVHRGGRYHLFYSGGSWQEPTYGVAHAVADRPDGPWVETAREPLLRSVPGVVGPGHNSVVTTPDGLDVMVYHAWDVEQTARRMCLDPIRWTPDGPVVDGPSTGPTTLER</sequence>
<keyword evidence="2" id="KW-0858">Xylan degradation</keyword>
<dbReference type="PANTHER" id="PTHR43772:SF2">
    <property type="entry name" value="PUTATIVE (AFU_ORTHOLOGUE AFUA_2G04480)-RELATED"/>
    <property type="match status" value="1"/>
</dbReference>
<comment type="caution">
    <text evidence="6">The sequence shown here is derived from an EMBL/GenBank/DDBJ whole genome shotgun (WGS) entry which is preliminary data.</text>
</comment>
<evidence type="ECO:0000313" key="7">
    <source>
        <dbReference type="Proteomes" id="UP001157017"/>
    </source>
</evidence>
<dbReference type="EMBL" id="BSUZ01000001">
    <property type="protein sequence ID" value="GMA85917.1"/>
    <property type="molecule type" value="Genomic_DNA"/>
</dbReference>
<dbReference type="SUPFAM" id="SSF75005">
    <property type="entry name" value="Arabinanase/levansucrase/invertase"/>
    <property type="match status" value="1"/>
</dbReference>
<name>A0ABQ6JCK9_9ACTN</name>
<organism evidence="6 7">
    <name type="scientific">Angustibacter aerolatus</name>
    <dbReference type="NCBI Taxonomy" id="1162965"/>
    <lineage>
        <taxon>Bacteria</taxon>
        <taxon>Bacillati</taxon>
        <taxon>Actinomycetota</taxon>
        <taxon>Actinomycetes</taxon>
        <taxon>Kineosporiales</taxon>
        <taxon>Kineosporiaceae</taxon>
    </lineage>
</organism>
<keyword evidence="4" id="KW-0119">Carbohydrate metabolism</keyword>
<accession>A0ABQ6JCK9</accession>
<keyword evidence="7" id="KW-1185">Reference proteome</keyword>
<evidence type="ECO:0000256" key="1">
    <source>
        <dbReference type="ARBA" id="ARBA00009865"/>
    </source>
</evidence>
<keyword evidence="3" id="KW-0378">Hydrolase</keyword>
<keyword evidence="5" id="KW-0326">Glycosidase</keyword>
<proteinExistence type="inferred from homology"/>
<evidence type="ECO:0000313" key="6">
    <source>
        <dbReference type="EMBL" id="GMA85917.1"/>
    </source>
</evidence>
<dbReference type="InterPro" id="IPR006710">
    <property type="entry name" value="Glyco_hydro_43"/>
</dbReference>
<comment type="similarity">
    <text evidence="1">Belongs to the glycosyl hydrolase 43 family.</text>
</comment>
<evidence type="ECO:0000256" key="4">
    <source>
        <dbReference type="ARBA" id="ARBA00023277"/>
    </source>
</evidence>
<keyword evidence="2" id="KW-0624">Polysaccharide degradation</keyword>
<dbReference type="InterPro" id="IPR023296">
    <property type="entry name" value="Glyco_hydro_beta-prop_sf"/>
</dbReference>
<evidence type="ECO:0000256" key="3">
    <source>
        <dbReference type="ARBA" id="ARBA00022801"/>
    </source>
</evidence>
<dbReference type="InterPro" id="IPR052176">
    <property type="entry name" value="Glycosyl_Hydrlase_43_Enz"/>
</dbReference>
<reference evidence="7" key="1">
    <citation type="journal article" date="2019" name="Int. J. Syst. Evol. Microbiol.">
        <title>The Global Catalogue of Microorganisms (GCM) 10K type strain sequencing project: providing services to taxonomists for standard genome sequencing and annotation.</title>
        <authorList>
            <consortium name="The Broad Institute Genomics Platform"/>
            <consortium name="The Broad Institute Genome Sequencing Center for Infectious Disease"/>
            <person name="Wu L."/>
            <person name="Ma J."/>
        </authorList>
    </citation>
    <scope>NUCLEOTIDE SEQUENCE [LARGE SCALE GENOMIC DNA]</scope>
    <source>
        <strain evidence="7">NBRC 108730</strain>
    </source>
</reference>
<evidence type="ECO:0008006" key="8">
    <source>
        <dbReference type="Google" id="ProtNLM"/>
    </source>
</evidence>
<dbReference type="Pfam" id="PF04616">
    <property type="entry name" value="Glyco_hydro_43"/>
    <property type="match status" value="1"/>
</dbReference>
<dbReference type="PANTHER" id="PTHR43772">
    <property type="entry name" value="ENDO-1,4-BETA-XYLANASE"/>
    <property type="match status" value="1"/>
</dbReference>